<keyword evidence="2" id="KW-1185">Reference proteome</keyword>
<comment type="caution">
    <text evidence="1">The sequence shown here is derived from an EMBL/GenBank/DDBJ whole genome shotgun (WGS) entry which is preliminary data.</text>
</comment>
<organism evidence="1 2">
    <name type="scientific">Hesseltinella vesiculosa</name>
    <dbReference type="NCBI Taxonomy" id="101127"/>
    <lineage>
        <taxon>Eukaryota</taxon>
        <taxon>Fungi</taxon>
        <taxon>Fungi incertae sedis</taxon>
        <taxon>Mucoromycota</taxon>
        <taxon>Mucoromycotina</taxon>
        <taxon>Mucoromycetes</taxon>
        <taxon>Mucorales</taxon>
        <taxon>Cunninghamellaceae</taxon>
        <taxon>Hesseltinella</taxon>
    </lineage>
</organism>
<evidence type="ECO:0000313" key="1">
    <source>
        <dbReference type="EMBL" id="ORX53959.1"/>
    </source>
</evidence>
<gene>
    <name evidence="1" type="ORF">DM01DRAFT_1040921</name>
</gene>
<evidence type="ECO:0000313" key="2">
    <source>
        <dbReference type="Proteomes" id="UP000242146"/>
    </source>
</evidence>
<dbReference type="AlphaFoldDB" id="A0A1X2GIL8"/>
<protein>
    <submittedName>
        <fullName evidence="1">Uncharacterized protein</fullName>
    </submittedName>
</protein>
<name>A0A1X2GIL8_9FUNG</name>
<dbReference type="EMBL" id="MCGT01000014">
    <property type="protein sequence ID" value="ORX53959.1"/>
    <property type="molecule type" value="Genomic_DNA"/>
</dbReference>
<sequence>MTIRASVHHTLLYEETTLAFYDTSHVSSRLDLRKGKQRAIPMAVSLIKTDSKNVADWADQNKQTTQKVTRVFYPCTCHEAAVQWILRTPNDHSSPLALLWLTEIRCICVATP</sequence>
<accession>A0A1X2GIL8</accession>
<reference evidence="1 2" key="1">
    <citation type="submission" date="2016-07" db="EMBL/GenBank/DDBJ databases">
        <title>Pervasive Adenine N6-methylation of Active Genes in Fungi.</title>
        <authorList>
            <consortium name="DOE Joint Genome Institute"/>
            <person name="Mondo S.J."/>
            <person name="Dannebaum R.O."/>
            <person name="Kuo R.C."/>
            <person name="Labutti K."/>
            <person name="Haridas S."/>
            <person name="Kuo A."/>
            <person name="Salamov A."/>
            <person name="Ahrendt S.R."/>
            <person name="Lipzen A."/>
            <person name="Sullivan W."/>
            <person name="Andreopoulos W.B."/>
            <person name="Clum A."/>
            <person name="Lindquist E."/>
            <person name="Daum C."/>
            <person name="Ramamoorthy G.K."/>
            <person name="Gryganskyi A."/>
            <person name="Culley D."/>
            <person name="Magnuson J.K."/>
            <person name="James T.Y."/>
            <person name="O'Malley M.A."/>
            <person name="Stajich J.E."/>
            <person name="Spatafora J.W."/>
            <person name="Visel A."/>
            <person name="Grigoriev I.V."/>
        </authorList>
    </citation>
    <scope>NUCLEOTIDE SEQUENCE [LARGE SCALE GENOMIC DNA]</scope>
    <source>
        <strain evidence="1 2">NRRL 3301</strain>
    </source>
</reference>
<proteinExistence type="predicted"/>
<dbReference type="Proteomes" id="UP000242146">
    <property type="component" value="Unassembled WGS sequence"/>
</dbReference>